<evidence type="ECO:0000256" key="2">
    <source>
        <dbReference type="ARBA" id="ARBA00001913"/>
    </source>
</evidence>
<keyword evidence="7" id="KW-0479">Metal-binding</keyword>
<dbReference type="EC" id="3.2.1.1" evidence="6"/>
<feature type="domain" description="Alpha-amylase C-terminal" evidence="14">
    <location>
        <begin position="314"/>
        <end position="392"/>
    </location>
</feature>
<evidence type="ECO:0000256" key="11">
    <source>
        <dbReference type="ARBA" id="ARBA00023277"/>
    </source>
</evidence>
<evidence type="ECO:0000259" key="15">
    <source>
        <dbReference type="SMART" id="SM00642"/>
    </source>
</evidence>
<name>A0AAW0YGP3_CHEQU</name>
<evidence type="ECO:0000256" key="10">
    <source>
        <dbReference type="ARBA" id="ARBA00023214"/>
    </source>
</evidence>
<dbReference type="InterPro" id="IPR017853">
    <property type="entry name" value="GH"/>
</dbReference>
<comment type="cofactor">
    <cofactor evidence="3">
        <name>chloride</name>
        <dbReference type="ChEBI" id="CHEBI:17996"/>
    </cofactor>
</comment>
<protein>
    <recommendedName>
        <fullName evidence="6">alpha-amylase</fullName>
        <ecNumber evidence="6">3.2.1.1</ecNumber>
    </recommendedName>
</protein>
<dbReference type="GO" id="GO:0005975">
    <property type="term" value="P:carbohydrate metabolic process"/>
    <property type="evidence" value="ECO:0007669"/>
    <property type="project" value="InterPro"/>
</dbReference>
<dbReference type="SMART" id="SM00642">
    <property type="entry name" value="Aamy"/>
    <property type="match status" value="1"/>
</dbReference>
<evidence type="ECO:0000256" key="6">
    <source>
        <dbReference type="ARBA" id="ARBA00012595"/>
    </source>
</evidence>
<dbReference type="PRINTS" id="PR00110">
    <property type="entry name" value="ALPHAAMYLASE"/>
</dbReference>
<evidence type="ECO:0000313" key="17">
    <source>
        <dbReference type="Proteomes" id="UP001445076"/>
    </source>
</evidence>
<keyword evidence="8" id="KW-0378">Hydrolase</keyword>
<dbReference type="Proteomes" id="UP001445076">
    <property type="component" value="Unassembled WGS sequence"/>
</dbReference>
<dbReference type="SMART" id="SM00632">
    <property type="entry name" value="Aamy_C"/>
    <property type="match status" value="1"/>
</dbReference>
<dbReference type="SUPFAM" id="SSF51445">
    <property type="entry name" value="(Trans)glycosidases"/>
    <property type="match status" value="1"/>
</dbReference>
<evidence type="ECO:0000256" key="4">
    <source>
        <dbReference type="ARBA" id="ARBA00008061"/>
    </source>
</evidence>
<evidence type="ECO:0000259" key="14">
    <source>
        <dbReference type="SMART" id="SM00632"/>
    </source>
</evidence>
<keyword evidence="12" id="KW-0326">Glycosidase</keyword>
<evidence type="ECO:0000256" key="9">
    <source>
        <dbReference type="ARBA" id="ARBA00022837"/>
    </source>
</evidence>
<sequence>MVQRCNAVGVRVIVDVVVNHMAELGRSGYGSGGTTFNADQLDFPGVPYTSVDFTPQDLCPSADGIVGNNSDVYEVRNCYLLGLTDLYTSSYHVREQLAHYLNLLLDIGVMGFRVEAAKYVWPEDLEAILSLTNNLNTAEGFPSATRPFIYHQINDQGGEPISVNDYFGIGLTTEYRYSEKIAAGVDDFALLNYVYDSEEGMAPPYKALVFVDDHDNQRGYGSTGDVLTYKQIREYQMGVSFSLAYDYGVVRLMSSYDFDDNDQGPPDSSSSGATDTVPINADGSCGGGWICEHRWNSIVQMVMFRNVVAGTQVELWYQEDDNVAFSRGHLGFFAMSKSGSLDTVLQTGLPAGLYCELISSCTRNVTVDTDGTARITINDYQLPFIAFCVGCGTVTTPSPDQTTTVIPTTPMTTLPTTMTTTTIPTTTTPLTTESTTPPFGGKVKTVIFLYKQTNPGQDIFIIGGIDIAHRPGCTSDAESDVCALDITVNSLGTNVHYDRYNAWRAGDTKLDWYGAQAGQGTYNGQVASGTPLVWTTSNSGAPEYQELNTYGDSYWMVDMIMDCAQTDEGWFHFKAYLTNAGSGWEDDINQVSPCSGDVGGSEPYATVYHTARCGYLNVFEFSGSSCMVSDLP</sequence>
<evidence type="ECO:0000256" key="7">
    <source>
        <dbReference type="ARBA" id="ARBA00022723"/>
    </source>
</evidence>
<keyword evidence="11" id="KW-0119">Carbohydrate metabolism</keyword>
<dbReference type="PANTHER" id="PTHR43447">
    <property type="entry name" value="ALPHA-AMYLASE"/>
    <property type="match status" value="1"/>
</dbReference>
<dbReference type="InterPro" id="IPR006047">
    <property type="entry name" value="GH13_cat_dom"/>
</dbReference>
<reference evidence="16 17" key="1">
    <citation type="journal article" date="2024" name="BMC Genomics">
        <title>Genome assembly of redclaw crayfish (Cherax quadricarinatus) provides insights into its immune adaptation and hypoxia tolerance.</title>
        <authorList>
            <person name="Liu Z."/>
            <person name="Zheng J."/>
            <person name="Li H."/>
            <person name="Fang K."/>
            <person name="Wang S."/>
            <person name="He J."/>
            <person name="Zhou D."/>
            <person name="Weng S."/>
            <person name="Chi M."/>
            <person name="Gu Z."/>
            <person name="He J."/>
            <person name="Li F."/>
            <person name="Wang M."/>
        </authorList>
    </citation>
    <scope>NUCLEOTIDE SEQUENCE [LARGE SCALE GENOMIC DNA]</scope>
    <source>
        <strain evidence="16">ZL_2023a</strain>
    </source>
</reference>
<dbReference type="InterPro" id="IPR013780">
    <property type="entry name" value="Glyco_hydro_b"/>
</dbReference>
<dbReference type="InterPro" id="IPR006046">
    <property type="entry name" value="Alpha_amylase"/>
</dbReference>
<keyword evidence="17" id="KW-1185">Reference proteome</keyword>
<keyword evidence="9" id="KW-0106">Calcium</keyword>
<feature type="domain" description="Glycosyl hydrolase family 13 catalytic" evidence="15">
    <location>
        <begin position="1"/>
        <end position="305"/>
    </location>
</feature>
<dbReference type="SUPFAM" id="SSF51011">
    <property type="entry name" value="Glycosyl hydrolase domain"/>
    <property type="match status" value="1"/>
</dbReference>
<dbReference type="GO" id="GO:0004556">
    <property type="term" value="F:alpha-amylase activity"/>
    <property type="evidence" value="ECO:0007669"/>
    <property type="project" value="UniProtKB-UniRule"/>
</dbReference>
<evidence type="ECO:0000313" key="16">
    <source>
        <dbReference type="EMBL" id="KAK8754460.1"/>
    </source>
</evidence>
<proteinExistence type="inferred from homology"/>
<comment type="subunit">
    <text evidence="5">Monomer.</text>
</comment>
<dbReference type="InterPro" id="IPR031319">
    <property type="entry name" value="A-amylase_C"/>
</dbReference>
<dbReference type="EMBL" id="JARKIK010000001">
    <property type="protein sequence ID" value="KAK8754460.1"/>
    <property type="molecule type" value="Genomic_DNA"/>
</dbReference>
<evidence type="ECO:0000256" key="3">
    <source>
        <dbReference type="ARBA" id="ARBA00001923"/>
    </source>
</evidence>
<comment type="caution">
    <text evidence="16">The sequence shown here is derived from an EMBL/GenBank/DDBJ whole genome shotgun (WGS) entry which is preliminary data.</text>
</comment>
<comment type="cofactor">
    <cofactor evidence="2">
        <name>Ca(2+)</name>
        <dbReference type="ChEBI" id="CHEBI:29108"/>
    </cofactor>
</comment>
<dbReference type="GO" id="GO:0046872">
    <property type="term" value="F:metal ion binding"/>
    <property type="evidence" value="ECO:0007669"/>
    <property type="project" value="UniProtKB-KW"/>
</dbReference>
<accession>A0AAW0YGP3</accession>
<dbReference type="Gene3D" id="2.60.40.1180">
    <property type="entry name" value="Golgi alpha-mannosidase II"/>
    <property type="match status" value="1"/>
</dbReference>
<evidence type="ECO:0000256" key="12">
    <source>
        <dbReference type="ARBA" id="ARBA00023295"/>
    </source>
</evidence>
<gene>
    <name evidence="16" type="ORF">OTU49_016355</name>
</gene>
<dbReference type="Gene3D" id="3.20.20.80">
    <property type="entry name" value="Glycosidases"/>
    <property type="match status" value="1"/>
</dbReference>
<dbReference type="AlphaFoldDB" id="A0AAW0YGP3"/>
<evidence type="ECO:0000256" key="5">
    <source>
        <dbReference type="ARBA" id="ARBA00011245"/>
    </source>
</evidence>
<evidence type="ECO:0000256" key="13">
    <source>
        <dbReference type="RuleBase" id="RU003615"/>
    </source>
</evidence>
<keyword evidence="10" id="KW-0868">Chloride</keyword>
<organism evidence="16 17">
    <name type="scientific">Cherax quadricarinatus</name>
    <name type="common">Australian red claw crayfish</name>
    <dbReference type="NCBI Taxonomy" id="27406"/>
    <lineage>
        <taxon>Eukaryota</taxon>
        <taxon>Metazoa</taxon>
        <taxon>Ecdysozoa</taxon>
        <taxon>Arthropoda</taxon>
        <taxon>Crustacea</taxon>
        <taxon>Multicrustacea</taxon>
        <taxon>Malacostraca</taxon>
        <taxon>Eumalacostraca</taxon>
        <taxon>Eucarida</taxon>
        <taxon>Decapoda</taxon>
        <taxon>Pleocyemata</taxon>
        <taxon>Astacidea</taxon>
        <taxon>Parastacoidea</taxon>
        <taxon>Parastacidae</taxon>
        <taxon>Cherax</taxon>
    </lineage>
</organism>
<comment type="similarity">
    <text evidence="4 13">Belongs to the glycosyl hydrolase 13 family.</text>
</comment>
<evidence type="ECO:0000256" key="1">
    <source>
        <dbReference type="ARBA" id="ARBA00000548"/>
    </source>
</evidence>
<comment type="catalytic activity">
    <reaction evidence="1">
        <text>Endohydrolysis of (1-&gt;4)-alpha-D-glucosidic linkages in polysaccharides containing three or more (1-&gt;4)-alpha-linked D-glucose units.</text>
        <dbReference type="EC" id="3.2.1.1"/>
    </reaction>
</comment>
<evidence type="ECO:0000256" key="8">
    <source>
        <dbReference type="ARBA" id="ARBA00022801"/>
    </source>
</evidence>